<proteinExistence type="predicted"/>
<name>A0ABU5HA05_9BACT</name>
<accession>A0ABU5HA05</accession>
<dbReference type="EMBL" id="JAXIVS010000010">
    <property type="protein sequence ID" value="MDY7230303.1"/>
    <property type="molecule type" value="Genomic_DNA"/>
</dbReference>
<evidence type="ECO:0000313" key="2">
    <source>
        <dbReference type="EMBL" id="MDY7230303.1"/>
    </source>
</evidence>
<keyword evidence="3" id="KW-1185">Reference proteome</keyword>
<feature type="compositionally biased region" description="Pro residues" evidence="1">
    <location>
        <begin position="146"/>
        <end position="163"/>
    </location>
</feature>
<dbReference type="RefSeq" id="WP_321549023.1">
    <property type="nucleotide sequence ID" value="NZ_JAXIVS010000010.1"/>
</dbReference>
<evidence type="ECO:0000256" key="1">
    <source>
        <dbReference type="SAM" id="MobiDB-lite"/>
    </source>
</evidence>
<reference evidence="2 3" key="1">
    <citation type="submission" date="2023-12" db="EMBL/GenBank/DDBJ databases">
        <title>the genome sequence of Hyalangium sp. s54d21.</title>
        <authorList>
            <person name="Zhang X."/>
        </authorList>
    </citation>
    <scope>NUCLEOTIDE SEQUENCE [LARGE SCALE GENOMIC DNA]</scope>
    <source>
        <strain evidence="3">s54d21</strain>
    </source>
</reference>
<evidence type="ECO:0000313" key="3">
    <source>
        <dbReference type="Proteomes" id="UP001291309"/>
    </source>
</evidence>
<gene>
    <name evidence="2" type="ORF">SYV04_28155</name>
</gene>
<sequence length="204" mass="22472">MYQRTNIRRGMAVTSYDGVQVGRVIDVTPGAIVVEKGQFFLRDFEVPLSDISTVRGDDIVLIRDYDALRRLDTLDADGGGQGLGLGPTDLTQARMDSAKFQDHGQYDLRPASEGGHSLAPDAFTQARMDSAHFQDDDELSDLRPTTPSPPRSERPFIPPPPHEPAMSERRAAGPGWDPLSVDEENEERKAPRTGGPDTEPPTRY</sequence>
<organism evidence="2 3">
    <name type="scientific">Hyalangium rubrum</name>
    <dbReference type="NCBI Taxonomy" id="3103134"/>
    <lineage>
        <taxon>Bacteria</taxon>
        <taxon>Pseudomonadati</taxon>
        <taxon>Myxococcota</taxon>
        <taxon>Myxococcia</taxon>
        <taxon>Myxococcales</taxon>
        <taxon>Cystobacterineae</taxon>
        <taxon>Archangiaceae</taxon>
        <taxon>Hyalangium</taxon>
    </lineage>
</organism>
<protein>
    <submittedName>
        <fullName evidence="2">PRC-barrel domain-containing protein</fullName>
    </submittedName>
</protein>
<feature type="region of interest" description="Disordered" evidence="1">
    <location>
        <begin position="133"/>
        <end position="204"/>
    </location>
</feature>
<dbReference type="Proteomes" id="UP001291309">
    <property type="component" value="Unassembled WGS sequence"/>
</dbReference>
<comment type="caution">
    <text evidence="2">The sequence shown here is derived from an EMBL/GenBank/DDBJ whole genome shotgun (WGS) entry which is preliminary data.</text>
</comment>